<comment type="caution">
    <text evidence="1">The sequence shown here is derived from an EMBL/GenBank/DDBJ whole genome shotgun (WGS) entry which is preliminary data.</text>
</comment>
<dbReference type="EMBL" id="AOST01000031">
    <property type="protein sequence ID" value="ERF67362.1"/>
    <property type="molecule type" value="Genomic_DNA"/>
</dbReference>
<evidence type="ECO:0000313" key="2">
    <source>
        <dbReference type="Proteomes" id="UP000053711"/>
    </source>
</evidence>
<evidence type="ECO:0000313" key="1">
    <source>
        <dbReference type="EMBL" id="ERF67362.1"/>
    </source>
</evidence>
<keyword evidence="2" id="KW-1185">Reference proteome</keyword>
<dbReference type="Proteomes" id="UP000053711">
    <property type="component" value="Unassembled WGS sequence"/>
</dbReference>
<gene>
    <name evidence="1" type="ORF">H640_03266</name>
</gene>
<accession>A0ACB4UPX5</accession>
<protein>
    <submittedName>
        <fullName evidence="1">Uncharacterized protein</fullName>
    </submittedName>
</protein>
<sequence length="33" mass="3492">MPLRSSSGYWGTAGAYGLKKEKYEIAKAGRASG</sequence>
<reference evidence="1 2" key="1">
    <citation type="journal article" date="2013" name="BMC Genomics">
        <title>Comparative genomics reveals distinct host-interacting traits of three major human-associated propionibacteria.</title>
        <authorList>
            <person name="Mak T.N."/>
            <person name="Schmid M."/>
            <person name="Brzuszkiewicz E."/>
            <person name="Zeng G."/>
            <person name="Meyer R."/>
            <person name="Sfanos K.S."/>
            <person name="Brinkmann V."/>
            <person name="Meyer T.F."/>
            <person name="Bruggemann H."/>
        </authorList>
    </citation>
    <scope>NUCLEOTIDE SEQUENCE [LARGE SCALE GENOMIC DNA]</scope>
    <source>
        <strain evidence="1 2">TM11</strain>
    </source>
</reference>
<organism evidence="1 2">
    <name type="scientific">Cutibacterium granulosum TM11</name>
    <dbReference type="NCBI Taxonomy" id="1292373"/>
    <lineage>
        <taxon>Bacteria</taxon>
        <taxon>Bacillati</taxon>
        <taxon>Actinomycetota</taxon>
        <taxon>Actinomycetes</taxon>
        <taxon>Propionibacteriales</taxon>
        <taxon>Propionibacteriaceae</taxon>
        <taxon>Cutibacterium</taxon>
    </lineage>
</organism>
<proteinExistence type="predicted"/>
<name>A0ACB4UPX5_9ACTN</name>